<organism evidence="1 2">
    <name type="scientific">Floccifex porci</name>
    <dbReference type="NCBI Taxonomy" id="2606629"/>
    <lineage>
        <taxon>Bacteria</taxon>
        <taxon>Bacillati</taxon>
        <taxon>Bacillota</taxon>
        <taxon>Erysipelotrichia</taxon>
        <taxon>Erysipelotrichales</taxon>
        <taxon>Erysipelotrichaceae</taxon>
        <taxon>Floccifex</taxon>
    </lineage>
</organism>
<dbReference type="InterPro" id="IPR023214">
    <property type="entry name" value="HAD_sf"/>
</dbReference>
<dbReference type="Pfam" id="PF08282">
    <property type="entry name" value="Hydrolase_3"/>
    <property type="match status" value="1"/>
</dbReference>
<dbReference type="SFLD" id="SFLDG01140">
    <property type="entry name" value="C2.B:_Phosphomannomutase_and_P"/>
    <property type="match status" value="1"/>
</dbReference>
<dbReference type="InterPro" id="IPR000150">
    <property type="entry name" value="Cof"/>
</dbReference>
<keyword evidence="2" id="KW-1185">Reference proteome</keyword>
<dbReference type="Gene3D" id="3.40.50.1000">
    <property type="entry name" value="HAD superfamily/HAD-like"/>
    <property type="match status" value="1"/>
</dbReference>
<dbReference type="GO" id="GO:0005829">
    <property type="term" value="C:cytosol"/>
    <property type="evidence" value="ECO:0007669"/>
    <property type="project" value="TreeGrafter"/>
</dbReference>
<keyword evidence="1" id="KW-0378">Hydrolase</keyword>
<comment type="caution">
    <text evidence="1">The sequence shown here is derived from an EMBL/GenBank/DDBJ whole genome shotgun (WGS) entry which is preliminary data.</text>
</comment>
<dbReference type="GO" id="GO:0000287">
    <property type="term" value="F:magnesium ion binding"/>
    <property type="evidence" value="ECO:0007669"/>
    <property type="project" value="TreeGrafter"/>
</dbReference>
<dbReference type="AlphaFoldDB" id="A0A7X2N2V8"/>
<dbReference type="NCBIfam" id="TIGR00099">
    <property type="entry name" value="Cof-subfamily"/>
    <property type="match status" value="1"/>
</dbReference>
<dbReference type="GO" id="GO:0016791">
    <property type="term" value="F:phosphatase activity"/>
    <property type="evidence" value="ECO:0007669"/>
    <property type="project" value="TreeGrafter"/>
</dbReference>
<name>A0A7X2N2V8_9FIRM</name>
<dbReference type="Proteomes" id="UP000470082">
    <property type="component" value="Unassembled WGS sequence"/>
</dbReference>
<accession>A0A7X2N2V8</accession>
<proteinExistence type="predicted"/>
<dbReference type="SUPFAM" id="SSF56784">
    <property type="entry name" value="HAD-like"/>
    <property type="match status" value="1"/>
</dbReference>
<dbReference type="PANTHER" id="PTHR10000">
    <property type="entry name" value="PHOSPHOSERINE PHOSPHATASE"/>
    <property type="match status" value="1"/>
</dbReference>
<protein>
    <submittedName>
        <fullName evidence="1">HAD family hydrolase</fullName>
    </submittedName>
</protein>
<dbReference type="InterPro" id="IPR006379">
    <property type="entry name" value="HAD-SF_hydro_IIB"/>
</dbReference>
<reference evidence="1 2" key="1">
    <citation type="submission" date="2019-08" db="EMBL/GenBank/DDBJ databases">
        <title>In-depth cultivation of the pig gut microbiome towards novel bacterial diversity and tailored functional studies.</title>
        <authorList>
            <person name="Wylensek D."/>
            <person name="Hitch T.C.A."/>
            <person name="Clavel T."/>
        </authorList>
    </citation>
    <scope>NUCLEOTIDE SEQUENCE [LARGE SCALE GENOMIC DNA]</scope>
    <source>
        <strain evidence="1 2">LKV-178-WT-2G</strain>
    </source>
</reference>
<dbReference type="Gene3D" id="3.30.1240.10">
    <property type="match status" value="1"/>
</dbReference>
<dbReference type="NCBIfam" id="TIGR01484">
    <property type="entry name" value="HAD-SF-IIB"/>
    <property type="match status" value="1"/>
</dbReference>
<dbReference type="SFLD" id="SFLDS00003">
    <property type="entry name" value="Haloacid_Dehalogenase"/>
    <property type="match status" value="1"/>
</dbReference>
<evidence type="ECO:0000313" key="2">
    <source>
        <dbReference type="Proteomes" id="UP000470082"/>
    </source>
</evidence>
<sequence length="278" mass="31766">MKIIFLDADGTLLHHSGIIPESAVKAIKMAKEKGHKICLCTGRQHCELYGDLLNIDFDGIITGSGNGVYINNNLLHESYFDLKSIQRLVHFFKENRIPVLCETDHKIYGNQEAYDYILNLKKIHCDSLSLEEQKKHGVMIIYKNLNVCDYDTLLKKKINKVTFFDSNLTYNQIKEELQNEFDLVPSTFALLGKESGEISQKGITKGTGMKYLMDHYHMSRKDVLSIGDSYNDLPMFEESNICIAMGNADEYIKSVCDYTTTPILEDGIYHAFLHFNLI</sequence>
<evidence type="ECO:0000313" key="1">
    <source>
        <dbReference type="EMBL" id="MSS01469.1"/>
    </source>
</evidence>
<dbReference type="RefSeq" id="WP_154460004.1">
    <property type="nucleotide sequence ID" value="NZ_VUMM01000007.1"/>
</dbReference>
<dbReference type="EMBL" id="VUMM01000007">
    <property type="protein sequence ID" value="MSS01469.1"/>
    <property type="molecule type" value="Genomic_DNA"/>
</dbReference>
<dbReference type="InterPro" id="IPR036412">
    <property type="entry name" value="HAD-like_sf"/>
</dbReference>
<dbReference type="PANTHER" id="PTHR10000:SF25">
    <property type="entry name" value="PHOSPHATASE YKRA-RELATED"/>
    <property type="match status" value="1"/>
</dbReference>
<gene>
    <name evidence="1" type="ORF">FYJ50_05040</name>
</gene>